<evidence type="ECO:0000313" key="2">
    <source>
        <dbReference type="EMBL" id="SDX29759.1"/>
    </source>
</evidence>
<dbReference type="InterPro" id="IPR050361">
    <property type="entry name" value="MPP/UQCRC_Complex"/>
</dbReference>
<accession>A0A1H3ALR0</accession>
<dbReference type="EMBL" id="FNOS01000001">
    <property type="protein sequence ID" value="SDX29759.1"/>
    <property type="molecule type" value="Genomic_DNA"/>
</dbReference>
<sequence>MKTAKQYTEEQQGYRLHVLPTNKYKTVSIVVKWKAPLEKETITRRALLPSIMEKATENFPSARKLQGALEDLYGTALSADASKKGENHVITFRMEVVNDRYLKDEDSILKKALHILNDVLFHPKSEGEGFSASVFKREKETLAQRIRSIKDDKMSYANTRLLDHMCEDEAYGVHAQGHLEDLEPLTNEELYSYYKNMLQKDELDVYITGDVSQEEMIPLFNEYFVRHAAEPAPATTVSDMQVEEPREIIEREEMSQGKLHIGFRTHTFFGEEDYYALQVFNGIFGGFPSSKLFMNVREKHSLAYYAASRFESHKGLMFVFSGIDPADYDQAKTIILDQKKAIEDGDFTNEDVEEAKQQIIHQLKETMEHPYGLIEILYHQQLSGRQIEASELFERLEKVSREDVVRIAKKIELDTVYFLTSLEKGDA</sequence>
<proteinExistence type="predicted"/>
<dbReference type="NCBIfam" id="NF047422">
    <property type="entry name" value="YfmF_fam"/>
    <property type="match status" value="1"/>
</dbReference>
<dbReference type="Proteomes" id="UP000198647">
    <property type="component" value="Unassembled WGS sequence"/>
</dbReference>
<evidence type="ECO:0000313" key="3">
    <source>
        <dbReference type="Proteomes" id="UP000198647"/>
    </source>
</evidence>
<dbReference type="PANTHER" id="PTHR11851:SF186">
    <property type="entry name" value="INACTIVE METALLOPROTEASE YMFF-RELATED"/>
    <property type="match status" value="1"/>
</dbReference>
<organism evidence="2 3">
    <name type="scientific">Salimicrobium album</name>
    <dbReference type="NCBI Taxonomy" id="50717"/>
    <lineage>
        <taxon>Bacteria</taxon>
        <taxon>Bacillati</taxon>
        <taxon>Bacillota</taxon>
        <taxon>Bacilli</taxon>
        <taxon>Bacillales</taxon>
        <taxon>Bacillaceae</taxon>
        <taxon>Salimicrobium</taxon>
    </lineage>
</organism>
<evidence type="ECO:0000259" key="1">
    <source>
        <dbReference type="Pfam" id="PF05193"/>
    </source>
</evidence>
<keyword evidence="3" id="KW-1185">Reference proteome</keyword>
<gene>
    <name evidence="2" type="ORF">SAMN04488081_0080</name>
</gene>
<dbReference type="SUPFAM" id="SSF63411">
    <property type="entry name" value="LuxS/MPP-like metallohydrolase"/>
    <property type="match status" value="2"/>
</dbReference>
<feature type="domain" description="Peptidase M16 C-terminal" evidence="1">
    <location>
        <begin position="185"/>
        <end position="358"/>
    </location>
</feature>
<protein>
    <submittedName>
        <fullName evidence="2">Predicted Zn-dependent peptidase</fullName>
    </submittedName>
</protein>
<comment type="caution">
    <text evidence="2">The sequence shown here is derived from an EMBL/GenBank/DDBJ whole genome shotgun (WGS) entry which is preliminary data.</text>
</comment>
<dbReference type="Gene3D" id="3.30.830.10">
    <property type="entry name" value="Metalloenzyme, LuxS/M16 peptidase-like"/>
    <property type="match status" value="2"/>
</dbReference>
<name>A0A1H3ALR0_9BACI</name>
<dbReference type="RefSeq" id="WP_093104834.1">
    <property type="nucleotide sequence ID" value="NZ_FNOS01000001.1"/>
</dbReference>
<dbReference type="InterPro" id="IPR007863">
    <property type="entry name" value="Peptidase_M16_C"/>
</dbReference>
<dbReference type="InterPro" id="IPR011249">
    <property type="entry name" value="Metalloenz_LuxS/M16"/>
</dbReference>
<dbReference type="Pfam" id="PF05193">
    <property type="entry name" value="Peptidase_M16_C"/>
    <property type="match status" value="1"/>
</dbReference>
<reference evidence="2 3" key="1">
    <citation type="submission" date="2016-10" db="EMBL/GenBank/DDBJ databases">
        <authorList>
            <person name="Varghese N."/>
            <person name="Submissions S."/>
        </authorList>
    </citation>
    <scope>NUCLEOTIDE SEQUENCE [LARGE SCALE GENOMIC DNA]</scope>
    <source>
        <strain evidence="2 3">DSM 20748</strain>
    </source>
</reference>
<dbReference type="PANTHER" id="PTHR11851">
    <property type="entry name" value="METALLOPROTEASE"/>
    <property type="match status" value="1"/>
</dbReference>